<dbReference type="GO" id="GO:0005634">
    <property type="term" value="C:nucleus"/>
    <property type="evidence" value="ECO:0007669"/>
    <property type="project" value="TreeGrafter"/>
</dbReference>
<dbReference type="FunFam" id="1.10.220.10:FF:000005">
    <property type="entry name" value="Annexin"/>
    <property type="match status" value="1"/>
</dbReference>
<dbReference type="InterPro" id="IPR001464">
    <property type="entry name" value="Annexin"/>
</dbReference>
<dbReference type="PANTHER" id="PTHR10502">
    <property type="entry name" value="ANNEXIN"/>
    <property type="match status" value="1"/>
</dbReference>
<feature type="compositionally biased region" description="Basic and acidic residues" evidence="6">
    <location>
        <begin position="276"/>
        <end position="289"/>
    </location>
</feature>
<dbReference type="FunFam" id="1.10.220.10:FF:000003">
    <property type="entry name" value="Annexin"/>
    <property type="match status" value="1"/>
</dbReference>
<keyword evidence="4 5" id="KW-0041">Annexin</keyword>
<name>A0AAV4BJB1_9GAST</name>
<dbReference type="GO" id="GO:0001786">
    <property type="term" value="F:phosphatidylserine binding"/>
    <property type="evidence" value="ECO:0007669"/>
    <property type="project" value="TreeGrafter"/>
</dbReference>
<feature type="compositionally biased region" description="Basic and acidic residues" evidence="6">
    <location>
        <begin position="615"/>
        <end position="697"/>
    </location>
</feature>
<evidence type="ECO:0000256" key="2">
    <source>
        <dbReference type="ARBA" id="ARBA00008315"/>
    </source>
</evidence>
<evidence type="ECO:0000313" key="7">
    <source>
        <dbReference type="EMBL" id="GFO20496.1"/>
    </source>
</evidence>
<keyword evidence="5" id="KW-0111">Calcium/phospholipid-binding</keyword>
<dbReference type="Pfam" id="PF13879">
    <property type="entry name" value="Hmw_CFAP97"/>
    <property type="match status" value="1"/>
</dbReference>
<feature type="region of interest" description="Disordered" evidence="6">
    <location>
        <begin position="582"/>
        <end position="697"/>
    </location>
</feature>
<dbReference type="EMBL" id="BLXT01005159">
    <property type="protein sequence ID" value="GFO20496.1"/>
    <property type="molecule type" value="Genomic_DNA"/>
</dbReference>
<keyword evidence="8" id="KW-1185">Reference proteome</keyword>
<feature type="region of interest" description="Disordered" evidence="6">
    <location>
        <begin position="80"/>
        <end position="109"/>
    </location>
</feature>
<dbReference type="PROSITE" id="PS00223">
    <property type="entry name" value="ANNEXIN_1"/>
    <property type="match status" value="1"/>
</dbReference>
<dbReference type="SUPFAM" id="SSF47874">
    <property type="entry name" value="Annexin"/>
    <property type="match status" value="2"/>
</dbReference>
<dbReference type="Proteomes" id="UP000735302">
    <property type="component" value="Unassembled WGS sequence"/>
</dbReference>
<sequence length="949" mass="109863">MANKNALELMMPDYIFEKEYQLHRRRLDEVSSRINDSTPPHYIHLDTRLKQAELKERRQTEIDRDNKILLQRMTAILMSKEDKSRQQPWQHKKSKSINFEQRQRDQERVAKENLSMARRIERVQPMYRRSDWEADWEYRQKVLKMIGNKRYKVYNPSCSPPRQQKKLSSGYGSDFDSLSESDDESNGRSKKRDKLPPIKTASTQNGQNGRKKHQDTARKQQGQTTDRSPRYEFRSPDPDLWMYYGIKPGDSSDENDFYYKGSRDDDEKNRKKKKYAKDEKTKKSPEKQREAEAKLLFKVARQGERPHDIIIKTLALKSFKQRMKTKEKYDELYRTDLESDLKSGLGGDWNLLIESLFKEEKNEQPKTISKLMKSADAPTLVKKLTPMSNNELATLKEEYLKENSESLESDIAAKFDPPTDSLLLTLIKGVRREKEHVSEPAAERDAKALFEHGEGRWESESGKFMLLLEQRTPSHMSRVFDHYKMVNKGKSAIKSVHEECQKDYAEAVAAYIISAETANTETIDRLHKNLDATNPEFVRTVIARSEIDMPKVKKDYKNKYGNDIAFDLEQKSNHTTVSVLKAIINKPPPKQQSTKGKAKRTRSRSSSDRDDDESEMQRRERMERLKEQEEIYLDKKDEEDSPRNHKDDKREMNKRGHDKADQKMKPDESKEDKNEKHDKDDKKEEKKEGETSPDEDAKRLYNAMKGLGTDEDAIIDIIPNRSNAERQTIKKRYQEIYKKDLVEDIKSETSGDFQEVLLALLMPPVEFDAFSLHKAMKGLGTDETTLIGIICSKTPAELEDIKKAYKKDYKKDLEADVRGDTSGDFRELLLDRIGKKDNKEEKADKEKAETDATTLHVNPKPDTLHEVFKGMGSQQIKATSDAHQKLFGENISESIKKASSGDAEAAYLALVAAQDEDQSIFYADRLHSSMAGLGTHDTQLIRILVSRSE</sequence>
<gene>
    <name evidence="7" type="ORF">PoB_004700100</name>
</gene>
<dbReference type="PRINTS" id="PR00196">
    <property type="entry name" value="ANNEXIN"/>
</dbReference>
<dbReference type="PROSITE" id="PS51897">
    <property type="entry name" value="ANNEXIN_2"/>
    <property type="match status" value="3"/>
</dbReference>
<feature type="region of interest" description="Disordered" evidence="6">
    <location>
        <begin position="152"/>
        <end position="236"/>
    </location>
</feature>
<comment type="similarity">
    <text evidence="1 5">Belongs to the annexin family.</text>
</comment>
<dbReference type="SMART" id="SM00335">
    <property type="entry name" value="ANX"/>
    <property type="match status" value="4"/>
</dbReference>
<comment type="caution">
    <text evidence="7">The sequence shown here is derived from an EMBL/GenBank/DDBJ whole genome shotgun (WGS) entry which is preliminary data.</text>
</comment>
<dbReference type="Pfam" id="PF00191">
    <property type="entry name" value="Annexin"/>
    <property type="match status" value="3"/>
</dbReference>
<dbReference type="GO" id="GO:0005509">
    <property type="term" value="F:calcium ion binding"/>
    <property type="evidence" value="ECO:0007669"/>
    <property type="project" value="InterPro"/>
</dbReference>
<evidence type="ECO:0000313" key="8">
    <source>
        <dbReference type="Proteomes" id="UP000735302"/>
    </source>
</evidence>
<dbReference type="Gene3D" id="1.10.220.10">
    <property type="entry name" value="Annexin"/>
    <property type="match status" value="7"/>
</dbReference>
<comment type="domain">
    <text evidence="5">A pair of annexin repeats may form one binding site for calcium and phospholipid.</text>
</comment>
<reference evidence="7 8" key="1">
    <citation type="journal article" date="2021" name="Elife">
        <title>Chloroplast acquisition without the gene transfer in kleptoplastic sea slugs, Plakobranchus ocellatus.</title>
        <authorList>
            <person name="Maeda T."/>
            <person name="Takahashi S."/>
            <person name="Yoshida T."/>
            <person name="Shimamura S."/>
            <person name="Takaki Y."/>
            <person name="Nagai Y."/>
            <person name="Toyoda A."/>
            <person name="Suzuki Y."/>
            <person name="Arimoto A."/>
            <person name="Ishii H."/>
            <person name="Satoh N."/>
            <person name="Nishiyama T."/>
            <person name="Hasebe M."/>
            <person name="Maruyama T."/>
            <person name="Minagawa J."/>
            <person name="Obokata J."/>
            <person name="Shigenobu S."/>
        </authorList>
    </citation>
    <scope>NUCLEOTIDE SEQUENCE [LARGE SCALE GENOMIC DNA]</scope>
</reference>
<dbReference type="InterPro" id="IPR037104">
    <property type="entry name" value="Annexin_sf"/>
</dbReference>
<dbReference type="GO" id="GO:0005886">
    <property type="term" value="C:plasma membrane"/>
    <property type="evidence" value="ECO:0007669"/>
    <property type="project" value="TreeGrafter"/>
</dbReference>
<evidence type="ECO:0000256" key="6">
    <source>
        <dbReference type="SAM" id="MobiDB-lite"/>
    </source>
</evidence>
<dbReference type="GO" id="GO:0005737">
    <property type="term" value="C:cytoplasm"/>
    <property type="evidence" value="ECO:0007669"/>
    <property type="project" value="TreeGrafter"/>
</dbReference>
<proteinExistence type="inferred from homology"/>
<keyword evidence="5" id="KW-0106">Calcium</keyword>
<feature type="non-terminal residue" evidence="7">
    <location>
        <position position="949"/>
    </location>
</feature>
<organism evidence="7 8">
    <name type="scientific">Plakobranchus ocellatus</name>
    <dbReference type="NCBI Taxonomy" id="259542"/>
    <lineage>
        <taxon>Eukaryota</taxon>
        <taxon>Metazoa</taxon>
        <taxon>Spiralia</taxon>
        <taxon>Lophotrochozoa</taxon>
        <taxon>Mollusca</taxon>
        <taxon>Gastropoda</taxon>
        <taxon>Heterobranchia</taxon>
        <taxon>Euthyneura</taxon>
        <taxon>Panpulmonata</taxon>
        <taxon>Sacoglossa</taxon>
        <taxon>Placobranchoidea</taxon>
        <taxon>Plakobranchidae</taxon>
        <taxon>Plakobranchus</taxon>
    </lineage>
</organism>
<dbReference type="InterPro" id="IPR029488">
    <property type="entry name" value="Hmw/CFAP97"/>
</dbReference>
<dbReference type="GO" id="GO:0012506">
    <property type="term" value="C:vesicle membrane"/>
    <property type="evidence" value="ECO:0007669"/>
    <property type="project" value="TreeGrafter"/>
</dbReference>
<evidence type="ECO:0000256" key="4">
    <source>
        <dbReference type="ARBA" id="ARBA00023216"/>
    </source>
</evidence>
<accession>A0AAV4BJB1</accession>
<feature type="compositionally biased region" description="Polar residues" evidence="6">
    <location>
        <begin position="156"/>
        <end position="171"/>
    </location>
</feature>
<comment type="similarity">
    <text evidence="2">Belongs to the CFAP97 family.</text>
</comment>
<evidence type="ECO:0000256" key="3">
    <source>
        <dbReference type="ARBA" id="ARBA00022737"/>
    </source>
</evidence>
<evidence type="ECO:0000256" key="1">
    <source>
        <dbReference type="ARBA" id="ARBA00007831"/>
    </source>
</evidence>
<keyword evidence="3 5" id="KW-0677">Repeat</keyword>
<dbReference type="GO" id="GO:0005544">
    <property type="term" value="F:calcium-dependent phospholipid binding"/>
    <property type="evidence" value="ECO:0007669"/>
    <property type="project" value="UniProtKB-KW"/>
</dbReference>
<evidence type="ECO:0000256" key="5">
    <source>
        <dbReference type="RuleBase" id="RU003540"/>
    </source>
</evidence>
<feature type="region of interest" description="Disordered" evidence="6">
    <location>
        <begin position="253"/>
        <end position="289"/>
    </location>
</feature>
<protein>
    <recommendedName>
        <fullName evidence="5">Annexin</fullName>
    </recommendedName>
</protein>
<dbReference type="AlphaFoldDB" id="A0AAV4BJB1"/>
<dbReference type="PANTHER" id="PTHR10502:SF102">
    <property type="entry name" value="ANNEXIN B11"/>
    <property type="match status" value="1"/>
</dbReference>
<dbReference type="InterPro" id="IPR018502">
    <property type="entry name" value="Annexin_repeat"/>
</dbReference>
<feature type="compositionally biased region" description="Basic and acidic residues" evidence="6">
    <location>
        <begin position="227"/>
        <end position="236"/>
    </location>
</feature>
<dbReference type="InterPro" id="IPR018252">
    <property type="entry name" value="Annexin_repeat_CS"/>
</dbReference>